<dbReference type="EMBL" id="BJZV01000004">
    <property type="protein sequence ID" value="GEP09187.1"/>
    <property type="molecule type" value="Genomic_DNA"/>
</dbReference>
<organism evidence="2 3">
    <name type="scientific">Methylobacterium gnaphalii</name>
    <dbReference type="NCBI Taxonomy" id="1010610"/>
    <lineage>
        <taxon>Bacteria</taxon>
        <taxon>Pseudomonadati</taxon>
        <taxon>Pseudomonadota</taxon>
        <taxon>Alphaproteobacteria</taxon>
        <taxon>Hyphomicrobiales</taxon>
        <taxon>Methylobacteriaceae</taxon>
        <taxon>Methylobacterium</taxon>
    </lineage>
</organism>
<feature type="compositionally biased region" description="Low complexity" evidence="1">
    <location>
        <begin position="170"/>
        <end position="188"/>
    </location>
</feature>
<accession>A0A512JGU9</accession>
<comment type="caution">
    <text evidence="2">The sequence shown here is derived from an EMBL/GenBank/DDBJ whole genome shotgun (WGS) entry which is preliminary data.</text>
</comment>
<evidence type="ECO:0000313" key="3">
    <source>
        <dbReference type="Proteomes" id="UP000321750"/>
    </source>
</evidence>
<feature type="compositionally biased region" description="Acidic residues" evidence="1">
    <location>
        <begin position="123"/>
        <end position="132"/>
    </location>
</feature>
<sequence length="195" mass="19358">MSTISAASQAYPSPKQRILDSISSKASAGSISSTDQTALDGAVESIDSSLTSNGSVSPSSLSPSDLKSRIDGLISQQVDSGALTSDQADTLKQVLSQGHSGHGGHHGVHGAGGSPPALPAADGSDDSDDSDDPFAAVLNGSTATTGSTSDPAGDLLSSFMKQLQDSQNQTSAYGANGTNGNNNGSASAMLLDFQA</sequence>
<feature type="region of interest" description="Disordered" evidence="1">
    <location>
        <begin position="84"/>
        <end position="195"/>
    </location>
</feature>
<dbReference type="AlphaFoldDB" id="A0A512JGU9"/>
<gene>
    <name evidence="2" type="ORF">MGN01_10320</name>
</gene>
<feature type="region of interest" description="Disordered" evidence="1">
    <location>
        <begin position="48"/>
        <end position="68"/>
    </location>
</feature>
<feature type="compositionally biased region" description="Low complexity" evidence="1">
    <location>
        <begin position="48"/>
        <end position="65"/>
    </location>
</feature>
<name>A0A512JGU9_9HYPH</name>
<dbReference type="RefSeq" id="WP_147045509.1">
    <property type="nucleotide sequence ID" value="NZ_BJZV01000004.1"/>
</dbReference>
<feature type="compositionally biased region" description="Polar residues" evidence="1">
    <location>
        <begin position="139"/>
        <end position="150"/>
    </location>
</feature>
<evidence type="ECO:0000256" key="1">
    <source>
        <dbReference type="SAM" id="MobiDB-lite"/>
    </source>
</evidence>
<feature type="compositionally biased region" description="Polar residues" evidence="1">
    <location>
        <begin position="159"/>
        <end position="169"/>
    </location>
</feature>
<keyword evidence="3" id="KW-1185">Reference proteome</keyword>
<reference evidence="2 3" key="1">
    <citation type="submission" date="2019-07" db="EMBL/GenBank/DDBJ databases">
        <title>Whole genome shotgun sequence of Methylobacterium gnaphalii NBRC 107716.</title>
        <authorList>
            <person name="Hosoyama A."/>
            <person name="Uohara A."/>
            <person name="Ohji S."/>
            <person name="Ichikawa N."/>
        </authorList>
    </citation>
    <scope>NUCLEOTIDE SEQUENCE [LARGE SCALE GENOMIC DNA]</scope>
    <source>
        <strain evidence="2 3">NBRC 107716</strain>
    </source>
</reference>
<feature type="compositionally biased region" description="Polar residues" evidence="1">
    <location>
        <begin position="84"/>
        <end position="97"/>
    </location>
</feature>
<proteinExistence type="predicted"/>
<dbReference type="OrthoDB" id="7585528at2"/>
<protein>
    <submittedName>
        <fullName evidence="2">Uncharacterized protein</fullName>
    </submittedName>
</protein>
<evidence type="ECO:0000313" key="2">
    <source>
        <dbReference type="EMBL" id="GEP09187.1"/>
    </source>
</evidence>
<dbReference type="Proteomes" id="UP000321750">
    <property type="component" value="Unassembled WGS sequence"/>
</dbReference>